<keyword evidence="2" id="KW-1003">Cell membrane</keyword>
<evidence type="ECO:0000256" key="1">
    <source>
        <dbReference type="ARBA" id="ARBA00022448"/>
    </source>
</evidence>
<sequence length="543" mass="62732">MAILKFVAHYFLLPYLLSVECNKFESQLYEELLFAYNKNVRPVKHANESVKVKFGASLIRIIELDEVNQILTTNLWLEIQWVDYKLRWKPEDKNGIKKLHMPSDEIWLPDIVLSDNAVGEAQISIRNDAIVYYNGLVVWKPPAIFKSFCSIDIEHFPYDSQTCHMTFMGWSYDGYDQSLRQIPMTGFPIVFQINKEKNLEMEFSPKGMDLSYFQESMEWDLISLTSVRHLKFYVGCCGHAPYPDITYKFVLRRKPLFYTVNLVIPAMLIAFLAMSTLYVPPIEHKIAHSTNVFVAISIFYLVLIDLLPANSVVISLIGKYLLFLMLEIFIVTIQSVAAVNFYRRTTPLPELVRRLFIKTLPKFVFLKPFGKFDESMNEENDSTASNYSGLFEVPSSRRPSPYYITTKRDVMVEQLERSSTIRLSHLAQLRGMHSDVIRRMIDSIGYVADYCKALKREAAIRDECEYIATVFDRIILVVFLLVNTIGTAIVLQSSWPAFFGSVKPLTADPVTRPLTGDKFESFIDNFSATEWWTNDGSHDIYNF</sequence>
<dbReference type="SUPFAM" id="SSF63712">
    <property type="entry name" value="Nicotinic receptor ligand binding domain-like"/>
    <property type="match status" value="1"/>
</dbReference>
<feature type="transmembrane region" description="Helical" evidence="15">
    <location>
        <begin position="320"/>
        <end position="342"/>
    </location>
</feature>
<dbReference type="InterPro" id="IPR006201">
    <property type="entry name" value="Neur_channel"/>
</dbReference>
<reference evidence="18 19" key="1">
    <citation type="journal article" date="2017" name="Curr. Biol.">
        <title>Genome architecture and evolution of a unichromosomal asexual nematode.</title>
        <authorList>
            <person name="Fradin H."/>
            <person name="Zegar C."/>
            <person name="Gutwein M."/>
            <person name="Lucas J."/>
            <person name="Kovtun M."/>
            <person name="Corcoran D."/>
            <person name="Baugh L.R."/>
            <person name="Kiontke K."/>
            <person name="Gunsalus K."/>
            <person name="Fitch D.H."/>
            <person name="Piano F."/>
        </authorList>
    </citation>
    <scope>NUCLEOTIDE SEQUENCE [LARGE SCALE GENOMIC DNA]</scope>
    <source>
        <strain evidence="18">PF1309</strain>
    </source>
</reference>
<evidence type="ECO:0008006" key="20">
    <source>
        <dbReference type="Google" id="ProtNLM"/>
    </source>
</evidence>
<comment type="similarity">
    <text evidence="15">Belongs to the ligand-gated ion channel (TC 1.A.9) family.</text>
</comment>
<dbReference type="FunFam" id="2.70.170.10:FF:000044">
    <property type="entry name" value="AcetylCholine Receptor"/>
    <property type="match status" value="1"/>
</dbReference>
<dbReference type="EMBL" id="LIAE01010630">
    <property type="protein sequence ID" value="PAV57647.1"/>
    <property type="molecule type" value="Genomic_DNA"/>
</dbReference>
<evidence type="ECO:0000256" key="3">
    <source>
        <dbReference type="ARBA" id="ARBA00022692"/>
    </source>
</evidence>
<dbReference type="GO" id="GO:0022848">
    <property type="term" value="F:acetylcholine-gated monoatomic cation-selective channel activity"/>
    <property type="evidence" value="ECO:0007669"/>
    <property type="project" value="InterPro"/>
</dbReference>
<dbReference type="InterPro" id="IPR036734">
    <property type="entry name" value="Neur_chan_lig-bd_sf"/>
</dbReference>
<evidence type="ECO:0000256" key="7">
    <source>
        <dbReference type="ARBA" id="ARBA00023136"/>
    </source>
</evidence>
<keyword evidence="15" id="KW-0732">Signal</keyword>
<dbReference type="Gene3D" id="1.20.58.390">
    <property type="entry name" value="Neurotransmitter-gated ion-channel transmembrane domain"/>
    <property type="match status" value="2"/>
</dbReference>
<keyword evidence="7 15" id="KW-0472">Membrane</keyword>
<dbReference type="InterPro" id="IPR036719">
    <property type="entry name" value="Neuro-gated_channel_TM_sf"/>
</dbReference>
<comment type="caution">
    <text evidence="18">The sequence shown here is derived from an EMBL/GenBank/DDBJ whole genome shotgun (WGS) entry which is preliminary data.</text>
</comment>
<evidence type="ECO:0000256" key="10">
    <source>
        <dbReference type="ARBA" id="ARBA00023180"/>
    </source>
</evidence>
<evidence type="ECO:0000256" key="6">
    <source>
        <dbReference type="ARBA" id="ARBA00023065"/>
    </source>
</evidence>
<dbReference type="AlphaFoldDB" id="A0A2A2J7K4"/>
<feature type="signal peptide" evidence="15">
    <location>
        <begin position="1"/>
        <end position="18"/>
    </location>
</feature>
<feature type="transmembrane region" description="Helical" evidence="15">
    <location>
        <begin position="256"/>
        <end position="280"/>
    </location>
</feature>
<evidence type="ECO:0000256" key="12">
    <source>
        <dbReference type="ARBA" id="ARBA00023286"/>
    </source>
</evidence>
<keyword evidence="4 15" id="KW-1133">Transmembrane helix</keyword>
<evidence type="ECO:0000256" key="8">
    <source>
        <dbReference type="ARBA" id="ARBA00023157"/>
    </source>
</evidence>
<evidence type="ECO:0000256" key="4">
    <source>
        <dbReference type="ARBA" id="ARBA00022989"/>
    </source>
</evidence>
<feature type="transmembrane region" description="Helical" evidence="15">
    <location>
        <begin position="474"/>
        <end position="495"/>
    </location>
</feature>
<feature type="domain" description="Neurotransmitter-gated ion-channel ligand-binding" evidence="16">
    <location>
        <begin position="25"/>
        <end position="255"/>
    </location>
</feature>
<name>A0A2A2J7K4_9BILA</name>
<keyword evidence="10" id="KW-0325">Glycoprotein</keyword>
<organism evidence="18 19">
    <name type="scientific">Diploscapter pachys</name>
    <dbReference type="NCBI Taxonomy" id="2018661"/>
    <lineage>
        <taxon>Eukaryota</taxon>
        <taxon>Metazoa</taxon>
        <taxon>Ecdysozoa</taxon>
        <taxon>Nematoda</taxon>
        <taxon>Chromadorea</taxon>
        <taxon>Rhabditida</taxon>
        <taxon>Rhabditina</taxon>
        <taxon>Rhabditomorpha</taxon>
        <taxon>Rhabditoidea</taxon>
        <taxon>Rhabditidae</taxon>
        <taxon>Diploscapter</taxon>
    </lineage>
</organism>
<evidence type="ECO:0000256" key="11">
    <source>
        <dbReference type="ARBA" id="ARBA00023257"/>
    </source>
</evidence>
<keyword evidence="5" id="KW-0770">Synapse</keyword>
<evidence type="ECO:0000256" key="2">
    <source>
        <dbReference type="ARBA" id="ARBA00022475"/>
    </source>
</evidence>
<dbReference type="OrthoDB" id="5975154at2759"/>
<dbReference type="InterPro" id="IPR018000">
    <property type="entry name" value="Neurotransmitter_ion_chnl_CS"/>
</dbReference>
<dbReference type="GO" id="GO:0004888">
    <property type="term" value="F:transmembrane signaling receptor activity"/>
    <property type="evidence" value="ECO:0007669"/>
    <property type="project" value="InterPro"/>
</dbReference>
<dbReference type="Pfam" id="PF02932">
    <property type="entry name" value="Neur_chan_memb"/>
    <property type="match status" value="1"/>
</dbReference>
<feature type="domain" description="Neurotransmitter-gated ion-channel transmembrane" evidence="17">
    <location>
        <begin position="262"/>
        <end position="490"/>
    </location>
</feature>
<evidence type="ECO:0000256" key="13">
    <source>
        <dbReference type="ARBA" id="ARBA00023303"/>
    </source>
</evidence>
<evidence type="ECO:0000313" key="19">
    <source>
        <dbReference type="Proteomes" id="UP000218231"/>
    </source>
</evidence>
<dbReference type="Pfam" id="PF02931">
    <property type="entry name" value="Neur_chan_LBD"/>
    <property type="match status" value="1"/>
</dbReference>
<dbReference type="InterPro" id="IPR038050">
    <property type="entry name" value="Neuro_actylchol_rec"/>
</dbReference>
<dbReference type="PANTHER" id="PTHR18945">
    <property type="entry name" value="NEUROTRANSMITTER GATED ION CHANNEL"/>
    <property type="match status" value="1"/>
</dbReference>
<dbReference type="Proteomes" id="UP000218231">
    <property type="component" value="Unassembled WGS sequence"/>
</dbReference>
<keyword evidence="9" id="KW-0675">Receptor</keyword>
<dbReference type="STRING" id="2018661.A0A2A2J7K4"/>
<evidence type="ECO:0000256" key="14">
    <source>
        <dbReference type="ARBA" id="ARBA00034104"/>
    </source>
</evidence>
<evidence type="ECO:0000256" key="5">
    <source>
        <dbReference type="ARBA" id="ARBA00023018"/>
    </source>
</evidence>
<evidence type="ECO:0000259" key="16">
    <source>
        <dbReference type="Pfam" id="PF02931"/>
    </source>
</evidence>
<evidence type="ECO:0000313" key="18">
    <source>
        <dbReference type="EMBL" id="PAV57647.1"/>
    </source>
</evidence>
<keyword evidence="3 15" id="KW-0812">Transmembrane</keyword>
<dbReference type="InterPro" id="IPR006202">
    <property type="entry name" value="Neur_chan_lig-bd"/>
</dbReference>
<accession>A0A2A2J7K4</accession>
<dbReference type="SUPFAM" id="SSF90112">
    <property type="entry name" value="Neurotransmitter-gated ion-channel transmembrane pore"/>
    <property type="match status" value="1"/>
</dbReference>
<dbReference type="PROSITE" id="PS00236">
    <property type="entry name" value="NEUROTR_ION_CHANNEL"/>
    <property type="match status" value="1"/>
</dbReference>
<gene>
    <name evidence="18" type="ORF">WR25_23289</name>
</gene>
<evidence type="ECO:0000259" key="17">
    <source>
        <dbReference type="Pfam" id="PF02932"/>
    </source>
</evidence>
<keyword evidence="19" id="KW-1185">Reference proteome</keyword>
<feature type="chain" id="PRO_5022250176" description="Neurotransmitter-gated ion-channel ligand-binding domain-containing protein" evidence="15">
    <location>
        <begin position="19"/>
        <end position="543"/>
    </location>
</feature>
<proteinExistence type="inferred from homology"/>
<keyword evidence="8" id="KW-1015">Disulfide bond</keyword>
<dbReference type="GO" id="GO:0045211">
    <property type="term" value="C:postsynaptic membrane"/>
    <property type="evidence" value="ECO:0007669"/>
    <property type="project" value="UniProtKB-SubCell"/>
</dbReference>
<evidence type="ECO:0000256" key="15">
    <source>
        <dbReference type="RuleBase" id="RU000687"/>
    </source>
</evidence>
<keyword evidence="13 15" id="KW-0407">Ion channel</keyword>
<keyword evidence="11" id="KW-0628">Postsynaptic cell membrane</keyword>
<feature type="transmembrane region" description="Helical" evidence="15">
    <location>
        <begin position="292"/>
        <end position="314"/>
    </location>
</feature>
<keyword evidence="12" id="KW-1071">Ligand-gated ion channel</keyword>
<dbReference type="Gene3D" id="2.70.170.10">
    <property type="entry name" value="Neurotransmitter-gated ion-channel ligand-binding domain"/>
    <property type="match status" value="1"/>
</dbReference>
<protein>
    <recommendedName>
        <fullName evidence="20">Neurotransmitter-gated ion-channel ligand-binding domain-containing protein</fullName>
    </recommendedName>
</protein>
<keyword evidence="6 15" id="KW-0406">Ion transport</keyword>
<evidence type="ECO:0000256" key="9">
    <source>
        <dbReference type="ARBA" id="ARBA00023170"/>
    </source>
</evidence>
<keyword evidence="1 15" id="KW-0813">Transport</keyword>
<dbReference type="PRINTS" id="PR00254">
    <property type="entry name" value="NICOTINICR"/>
</dbReference>
<dbReference type="InterPro" id="IPR006029">
    <property type="entry name" value="Neurotrans-gated_channel_TM"/>
</dbReference>
<dbReference type="InterPro" id="IPR002394">
    <property type="entry name" value="Nicotinic_acetylcholine_rcpt"/>
</dbReference>
<comment type="subcellular location">
    <subcellularLocation>
        <location evidence="14">Postsynaptic cell membrane</location>
        <topology evidence="14">Multi-pass membrane protein</topology>
    </subcellularLocation>
</comment>
<dbReference type="PRINTS" id="PR00252">
    <property type="entry name" value="NRIONCHANNEL"/>
</dbReference>